<accession>A0A9X9M982</accession>
<feature type="region of interest" description="Disordered" evidence="1">
    <location>
        <begin position="1"/>
        <end position="41"/>
    </location>
</feature>
<sequence>KGFTGHRRGVRVPVSLPGGPHRPPRSGALQSPPRASSLVRSETRWSARYRLVLPCQAEATNQRRKQNAGEGGAGQETSR</sequence>
<feature type="region of interest" description="Disordered" evidence="1">
    <location>
        <begin position="56"/>
        <end position="79"/>
    </location>
</feature>
<protein>
    <submittedName>
        <fullName evidence="2">Uncharacterized protein</fullName>
    </submittedName>
</protein>
<gene>
    <name evidence="2" type="ORF">BN2614_LOCUS6</name>
</gene>
<dbReference type="EMBL" id="CYRY02044676">
    <property type="protein sequence ID" value="VCX39729.1"/>
    <property type="molecule type" value="Genomic_DNA"/>
</dbReference>
<evidence type="ECO:0000256" key="1">
    <source>
        <dbReference type="SAM" id="MobiDB-lite"/>
    </source>
</evidence>
<evidence type="ECO:0000313" key="2">
    <source>
        <dbReference type="EMBL" id="VCX39729.1"/>
    </source>
</evidence>
<reference evidence="2 3" key="1">
    <citation type="submission" date="2018-10" db="EMBL/GenBank/DDBJ databases">
        <authorList>
            <person name="Ekblom R."/>
            <person name="Jareborg N."/>
        </authorList>
    </citation>
    <scope>NUCLEOTIDE SEQUENCE [LARGE SCALE GENOMIC DNA]</scope>
    <source>
        <tissue evidence="2">Muscle</tissue>
    </source>
</reference>
<organism evidence="2 3">
    <name type="scientific">Gulo gulo</name>
    <name type="common">Wolverine</name>
    <name type="synonym">Gluton</name>
    <dbReference type="NCBI Taxonomy" id="48420"/>
    <lineage>
        <taxon>Eukaryota</taxon>
        <taxon>Metazoa</taxon>
        <taxon>Chordata</taxon>
        <taxon>Craniata</taxon>
        <taxon>Vertebrata</taxon>
        <taxon>Euteleostomi</taxon>
        <taxon>Mammalia</taxon>
        <taxon>Eutheria</taxon>
        <taxon>Laurasiatheria</taxon>
        <taxon>Carnivora</taxon>
        <taxon>Caniformia</taxon>
        <taxon>Musteloidea</taxon>
        <taxon>Mustelidae</taxon>
        <taxon>Guloninae</taxon>
        <taxon>Gulo</taxon>
    </lineage>
</organism>
<comment type="caution">
    <text evidence="2">The sequence shown here is derived from an EMBL/GenBank/DDBJ whole genome shotgun (WGS) entry which is preliminary data.</text>
</comment>
<dbReference type="AlphaFoldDB" id="A0A9X9M982"/>
<proteinExistence type="predicted"/>
<feature type="compositionally biased region" description="Basic residues" evidence="1">
    <location>
        <begin position="1"/>
        <end position="10"/>
    </location>
</feature>
<evidence type="ECO:0000313" key="3">
    <source>
        <dbReference type="Proteomes" id="UP000269945"/>
    </source>
</evidence>
<feature type="non-terminal residue" evidence="2">
    <location>
        <position position="1"/>
    </location>
</feature>
<name>A0A9X9M982_GULGU</name>
<dbReference type="Proteomes" id="UP000269945">
    <property type="component" value="Unassembled WGS sequence"/>
</dbReference>
<feature type="compositionally biased region" description="Gly residues" evidence="1">
    <location>
        <begin position="69"/>
        <end position="79"/>
    </location>
</feature>
<feature type="non-terminal residue" evidence="2">
    <location>
        <position position="79"/>
    </location>
</feature>
<keyword evidence="3" id="KW-1185">Reference proteome</keyword>